<proteinExistence type="predicted"/>
<feature type="transmembrane region" description="Helical" evidence="1">
    <location>
        <begin position="21"/>
        <end position="43"/>
    </location>
</feature>
<keyword evidence="1" id="KW-0472">Membrane</keyword>
<sequence length="343" mass="39319">MIIISLLMLAYPILKLPDRDVFFILAIYLTIVFPILCIAWCIMPSSRDVDHHDTAHYIPMYHRTEGRVVLPDFLESEPNLCATFAAIGFDCLLDINEQICPIFVLQFYKSVRLIQNLNGTLCIGFVIDNVETVLTLENFARILRIPCEGVCLYSSKWSISSLQTSCNPHPNLYPPPHEDPSLVCDTLFHPRTEIKTHTIKSDSVTLEPFQMINNELRENFKKWEIILSDNAISLTGHKDHPNVSLCYMLYCLANGKPFNLAYFIAHRMVSVTQSSQMTLPYAMLLTRLFKHVQTNHPYPLPGEFYLVDHVMIPLLNKRIYHFKNKGKRPRLPTSTPSNSFGSS</sequence>
<dbReference type="EMBL" id="BQNB010010685">
    <property type="protein sequence ID" value="GJS80628.1"/>
    <property type="molecule type" value="Genomic_DNA"/>
</dbReference>
<protein>
    <submittedName>
        <fullName evidence="2">Uncharacterized protein</fullName>
    </submittedName>
</protein>
<keyword evidence="1" id="KW-0812">Transmembrane</keyword>
<accession>A0ABQ4YV01</accession>
<evidence type="ECO:0000313" key="2">
    <source>
        <dbReference type="EMBL" id="GJS80628.1"/>
    </source>
</evidence>
<gene>
    <name evidence="2" type="ORF">Tco_0730509</name>
</gene>
<reference evidence="2" key="2">
    <citation type="submission" date="2022-01" db="EMBL/GenBank/DDBJ databases">
        <authorList>
            <person name="Yamashiro T."/>
            <person name="Shiraishi A."/>
            <person name="Satake H."/>
            <person name="Nakayama K."/>
        </authorList>
    </citation>
    <scope>NUCLEOTIDE SEQUENCE</scope>
</reference>
<comment type="caution">
    <text evidence="2">The sequence shown here is derived from an EMBL/GenBank/DDBJ whole genome shotgun (WGS) entry which is preliminary data.</text>
</comment>
<evidence type="ECO:0000256" key="1">
    <source>
        <dbReference type="SAM" id="Phobius"/>
    </source>
</evidence>
<name>A0ABQ4YV01_9ASTR</name>
<dbReference type="Proteomes" id="UP001151760">
    <property type="component" value="Unassembled WGS sequence"/>
</dbReference>
<reference evidence="2" key="1">
    <citation type="journal article" date="2022" name="Int. J. Mol. Sci.">
        <title>Draft Genome of Tanacetum Coccineum: Genomic Comparison of Closely Related Tanacetum-Family Plants.</title>
        <authorList>
            <person name="Yamashiro T."/>
            <person name="Shiraishi A."/>
            <person name="Nakayama K."/>
            <person name="Satake H."/>
        </authorList>
    </citation>
    <scope>NUCLEOTIDE SEQUENCE</scope>
</reference>
<evidence type="ECO:0000313" key="3">
    <source>
        <dbReference type="Proteomes" id="UP001151760"/>
    </source>
</evidence>
<organism evidence="2 3">
    <name type="scientific">Tanacetum coccineum</name>
    <dbReference type="NCBI Taxonomy" id="301880"/>
    <lineage>
        <taxon>Eukaryota</taxon>
        <taxon>Viridiplantae</taxon>
        <taxon>Streptophyta</taxon>
        <taxon>Embryophyta</taxon>
        <taxon>Tracheophyta</taxon>
        <taxon>Spermatophyta</taxon>
        <taxon>Magnoliopsida</taxon>
        <taxon>eudicotyledons</taxon>
        <taxon>Gunneridae</taxon>
        <taxon>Pentapetalae</taxon>
        <taxon>asterids</taxon>
        <taxon>campanulids</taxon>
        <taxon>Asterales</taxon>
        <taxon>Asteraceae</taxon>
        <taxon>Asteroideae</taxon>
        <taxon>Anthemideae</taxon>
        <taxon>Anthemidinae</taxon>
        <taxon>Tanacetum</taxon>
    </lineage>
</organism>
<keyword evidence="3" id="KW-1185">Reference proteome</keyword>
<keyword evidence="1" id="KW-1133">Transmembrane helix</keyword>